<evidence type="ECO:0000313" key="3">
    <source>
        <dbReference type="EMBL" id="MEQ2441467.1"/>
    </source>
</evidence>
<evidence type="ECO:0000259" key="2">
    <source>
        <dbReference type="Pfam" id="PF18998"/>
    </source>
</evidence>
<sequence>MKSKKILALLLSMLMVLAAFPLAAFAAADADAPIARYNFGVSTVPEKENWIPVDETTVYSAELGYGLGKPFDSSSGRNRGDLTSSGLYYDPMTSSWLGSDNWNFSVDLPNGSYDVVIFCADMNGDNASNMAKATKNGTRFTIEGVQHEYLHIQTAKLPKVDGLTQPYFITYPVTVTDGQLNIQVGGLTQEEKNAALAQINIYDPEFDVTYNWGNAVQGYVNGISIYNAGKAPTALADLLSASGTGTVTPPVETYDVTVTGGTANPAKAEAGTPITVTANVPQGKQFVSWTVNAGTVTPTGSTSLTTETLTFNMPAEAVSLTANFEDIPPAPTYDVTVVGGTASPAKAEAGTPITVTANVPQGKQFVSWTVNAGTVTPTGSTSLTTETLTFNMPAEAVSLTANFEDIPPAPTYDVTVVGGTASPAKAEAGTPITVTANVPQGKRFVSWTVNAGTVTPTGSTSLTTETLTFNMPAEAVSLTANFEDIPTPPAGEITVVSDKKAYAPNETIVVTITTPDTVKKAYLAAENGNGLATARNVTVNDNGTTTWVLTFSLGSKGNRVLTVYTDGVATDKTVSFVVDTGAPVEQGEVKIISASMDATGKVNEPITATIKTSTSVTKVRLFNESGMGLAPSSCTYVDEDGVRTWTYTLSVGTPGTRSFVVKAAGADMVWADGTETLSTRIARS</sequence>
<gene>
    <name evidence="3" type="ORF">WMO26_11570</name>
</gene>
<dbReference type="Pfam" id="PF18998">
    <property type="entry name" value="Flg_new_2"/>
    <property type="match status" value="3"/>
</dbReference>
<feature type="domain" description="Bacterial repeat" evidence="2">
    <location>
        <begin position="257"/>
        <end position="327"/>
    </location>
</feature>
<keyword evidence="4" id="KW-1185">Reference proteome</keyword>
<dbReference type="EMBL" id="JBBMFD010000026">
    <property type="protein sequence ID" value="MEQ2441467.1"/>
    <property type="molecule type" value="Genomic_DNA"/>
</dbReference>
<feature type="domain" description="Bacterial repeat" evidence="2">
    <location>
        <begin position="417"/>
        <end position="485"/>
    </location>
</feature>
<organism evidence="3 4">
    <name type="scientific">Solibaculum intestinale</name>
    <dbReference type="NCBI Taxonomy" id="3133165"/>
    <lineage>
        <taxon>Bacteria</taxon>
        <taxon>Bacillati</taxon>
        <taxon>Bacillota</taxon>
        <taxon>Clostridia</taxon>
        <taxon>Eubacteriales</taxon>
        <taxon>Oscillospiraceae</taxon>
        <taxon>Solibaculum</taxon>
    </lineage>
</organism>
<reference evidence="3 4" key="1">
    <citation type="submission" date="2024-03" db="EMBL/GenBank/DDBJ databases">
        <title>Human intestinal bacterial collection.</title>
        <authorList>
            <person name="Pauvert C."/>
            <person name="Hitch T.C.A."/>
            <person name="Clavel T."/>
        </authorList>
    </citation>
    <scope>NUCLEOTIDE SEQUENCE [LARGE SCALE GENOMIC DNA]</scope>
    <source>
        <strain evidence="3 4">CLA-JM-H44</strain>
    </source>
</reference>
<accession>A0ABV1E490</accession>
<evidence type="ECO:0000313" key="4">
    <source>
        <dbReference type="Proteomes" id="UP001489509"/>
    </source>
</evidence>
<comment type="caution">
    <text evidence="3">The sequence shown here is derived from an EMBL/GenBank/DDBJ whole genome shotgun (WGS) entry which is preliminary data.</text>
</comment>
<protein>
    <recommendedName>
        <fullName evidence="2">Bacterial repeat domain-containing protein</fullName>
    </recommendedName>
</protein>
<feature type="domain" description="Bacterial repeat" evidence="2">
    <location>
        <begin position="338"/>
        <end position="406"/>
    </location>
</feature>
<feature type="signal peptide" evidence="1">
    <location>
        <begin position="1"/>
        <end position="26"/>
    </location>
</feature>
<name>A0ABV1E490_9FIRM</name>
<feature type="chain" id="PRO_5045570781" description="Bacterial repeat domain-containing protein" evidence="1">
    <location>
        <begin position="27"/>
        <end position="684"/>
    </location>
</feature>
<keyword evidence="1" id="KW-0732">Signal</keyword>
<dbReference type="SUPFAM" id="SSF49785">
    <property type="entry name" value="Galactose-binding domain-like"/>
    <property type="match status" value="1"/>
</dbReference>
<dbReference type="Gene3D" id="2.60.120.430">
    <property type="entry name" value="Galactose-binding lectin"/>
    <property type="match status" value="1"/>
</dbReference>
<dbReference type="RefSeq" id="WP_349220564.1">
    <property type="nucleotide sequence ID" value="NZ_JBBMFD010000026.1"/>
</dbReference>
<dbReference type="Proteomes" id="UP001489509">
    <property type="component" value="Unassembled WGS sequence"/>
</dbReference>
<dbReference type="InterPro" id="IPR008979">
    <property type="entry name" value="Galactose-bd-like_sf"/>
</dbReference>
<evidence type="ECO:0000256" key="1">
    <source>
        <dbReference type="SAM" id="SignalP"/>
    </source>
</evidence>
<proteinExistence type="predicted"/>
<dbReference type="InterPro" id="IPR044060">
    <property type="entry name" value="Bacterial_rp_domain"/>
</dbReference>